<organism evidence="1">
    <name type="scientific">marine sediment metagenome</name>
    <dbReference type="NCBI Taxonomy" id="412755"/>
    <lineage>
        <taxon>unclassified sequences</taxon>
        <taxon>metagenomes</taxon>
        <taxon>ecological metagenomes</taxon>
    </lineage>
</organism>
<reference evidence="1" key="1">
    <citation type="journal article" date="2015" name="Nature">
        <title>Complex archaea that bridge the gap between prokaryotes and eukaryotes.</title>
        <authorList>
            <person name="Spang A."/>
            <person name="Saw J.H."/>
            <person name="Jorgensen S.L."/>
            <person name="Zaremba-Niedzwiedzka K."/>
            <person name="Martijn J."/>
            <person name="Lind A.E."/>
            <person name="van Eijk R."/>
            <person name="Schleper C."/>
            <person name="Guy L."/>
            <person name="Ettema T.J."/>
        </authorList>
    </citation>
    <scope>NUCLEOTIDE SEQUENCE</scope>
</reference>
<evidence type="ECO:0000313" key="1">
    <source>
        <dbReference type="EMBL" id="KKK51055.1"/>
    </source>
</evidence>
<name>A0A0F8WRU5_9ZZZZ</name>
<proteinExistence type="predicted"/>
<sequence length="29" mass="3306">LDDMNAQGIPDEELGLQVEDLGDDEWKFL</sequence>
<dbReference type="AlphaFoldDB" id="A0A0F8WRU5"/>
<accession>A0A0F8WRU5</accession>
<gene>
    <name evidence="1" type="ORF">LCGC14_3118830</name>
</gene>
<dbReference type="EMBL" id="LAZR01067703">
    <property type="protein sequence ID" value="KKK51055.1"/>
    <property type="molecule type" value="Genomic_DNA"/>
</dbReference>
<feature type="non-terminal residue" evidence="1">
    <location>
        <position position="1"/>
    </location>
</feature>
<protein>
    <submittedName>
        <fullName evidence="1">Uncharacterized protein</fullName>
    </submittedName>
</protein>
<comment type="caution">
    <text evidence="1">The sequence shown here is derived from an EMBL/GenBank/DDBJ whole genome shotgun (WGS) entry which is preliminary data.</text>
</comment>